<protein>
    <submittedName>
        <fullName evidence="1">Putative nucleoside triphosphate hydrolase</fullName>
    </submittedName>
</protein>
<accession>E6PSI5</accession>
<dbReference type="EMBL" id="CABM01000048">
    <property type="protein sequence ID" value="CBH97892.1"/>
    <property type="molecule type" value="Genomic_DNA"/>
</dbReference>
<gene>
    <name evidence="1" type="ORF">CARN2_3368</name>
</gene>
<proteinExistence type="predicted"/>
<reference evidence="1" key="1">
    <citation type="submission" date="2009-10" db="EMBL/GenBank/DDBJ databases">
        <title>Diversity of trophic interactions inside an arsenic-rich microbial ecosystem.</title>
        <authorList>
            <person name="Bertin P.N."/>
            <person name="Heinrich-Salmeron A."/>
            <person name="Pelletier E."/>
            <person name="Goulhen-Chollet F."/>
            <person name="Arsene-Ploetze F."/>
            <person name="Gallien S."/>
            <person name="Calteau A."/>
            <person name="Vallenet D."/>
            <person name="Casiot C."/>
            <person name="Chane-Woon-Ming B."/>
            <person name="Giloteaux L."/>
            <person name="Barakat M."/>
            <person name="Bonnefoy V."/>
            <person name="Bruneel O."/>
            <person name="Chandler M."/>
            <person name="Cleiss J."/>
            <person name="Duran R."/>
            <person name="Elbaz-Poulichet F."/>
            <person name="Fonknechten N."/>
            <person name="Lauga B."/>
            <person name="Mornico D."/>
            <person name="Ortet P."/>
            <person name="Schaeffer C."/>
            <person name="Siguier P."/>
            <person name="Alexander Thil Smith A."/>
            <person name="Van Dorsselaer A."/>
            <person name="Weissenbach J."/>
            <person name="Medigue C."/>
            <person name="Le Paslier D."/>
        </authorList>
    </citation>
    <scope>NUCLEOTIDE SEQUENCE</scope>
</reference>
<dbReference type="InterPro" id="IPR027417">
    <property type="entry name" value="P-loop_NTPase"/>
</dbReference>
<dbReference type="SUPFAM" id="SSF52540">
    <property type="entry name" value="P-loop containing nucleoside triphosphate hydrolases"/>
    <property type="match status" value="1"/>
</dbReference>
<dbReference type="Pfam" id="PF13481">
    <property type="entry name" value="AAA_25"/>
    <property type="match status" value="1"/>
</dbReference>
<comment type="caution">
    <text evidence="1">The sequence shown here is derived from an EMBL/GenBank/DDBJ whole genome shotgun (WGS) entry which is preliminary data.</text>
</comment>
<keyword evidence="1" id="KW-0378">Hydrolase</keyword>
<dbReference type="GO" id="GO:0016787">
    <property type="term" value="F:hydrolase activity"/>
    <property type="evidence" value="ECO:0007669"/>
    <property type="project" value="UniProtKB-KW"/>
</dbReference>
<organism evidence="1">
    <name type="scientific">mine drainage metagenome</name>
    <dbReference type="NCBI Taxonomy" id="410659"/>
    <lineage>
        <taxon>unclassified sequences</taxon>
        <taxon>metagenomes</taxon>
        <taxon>ecological metagenomes</taxon>
    </lineage>
</organism>
<name>E6PSI5_9ZZZZ</name>
<dbReference type="Gene3D" id="3.40.50.300">
    <property type="entry name" value="P-loop containing nucleotide triphosphate hydrolases"/>
    <property type="match status" value="1"/>
</dbReference>
<sequence>MKRITFVQARSKPHLDFVLPGLLLGSVGLIVGQGAVGKTYLALHIGIGIPLGRPIAEANGEALWPAQSSGKVAVILGEDPPEIVQDRLHSLRAGLQLDERDEEILDHDLEVISFTDEDDDMRLALKNGSRLERGPFYETLRGFCEGRRLVIIDPLALVALGLEEKDNGDMAQAMRMLAGIARATGCAILVLHHVGKTRDGGEDWERARGASSLTTSVRLQVNLGQLAEAECKDMGIPIDDRGMWVRVAQTKANYGAPAAPRLLRRAAGGVLRAMPTPMLAGAAEAQQKKQGGRNGAI</sequence>
<evidence type="ECO:0000313" key="1">
    <source>
        <dbReference type="EMBL" id="CBH97892.1"/>
    </source>
</evidence>
<dbReference type="AlphaFoldDB" id="E6PSI5"/>